<keyword evidence="3" id="KW-1185">Reference proteome</keyword>
<reference evidence="2 3" key="1">
    <citation type="journal article" date="2019" name="Int. J. Syst. Evol. Microbiol.">
        <title>The Global Catalogue of Microorganisms (GCM) 10K type strain sequencing project: providing services to taxonomists for standard genome sequencing and annotation.</title>
        <authorList>
            <consortium name="The Broad Institute Genomics Platform"/>
            <consortium name="The Broad Institute Genome Sequencing Center for Infectious Disease"/>
            <person name="Wu L."/>
            <person name="Ma J."/>
        </authorList>
    </citation>
    <scope>NUCLEOTIDE SEQUENCE [LARGE SCALE GENOMIC DNA]</scope>
    <source>
        <strain evidence="2 3">JCM 6921</strain>
    </source>
</reference>
<comment type="caution">
    <text evidence="2">The sequence shown here is derived from an EMBL/GenBank/DDBJ whole genome shotgun (WGS) entry which is preliminary data.</text>
</comment>
<evidence type="ECO:0000313" key="2">
    <source>
        <dbReference type="EMBL" id="GAA2413885.1"/>
    </source>
</evidence>
<proteinExistence type="predicted"/>
<dbReference type="InterPro" id="IPR023393">
    <property type="entry name" value="START-like_dom_sf"/>
</dbReference>
<dbReference type="EMBL" id="BAAATJ010000030">
    <property type="protein sequence ID" value="GAA2413885.1"/>
    <property type="molecule type" value="Genomic_DNA"/>
</dbReference>
<dbReference type="RefSeq" id="WP_344633324.1">
    <property type="nucleotide sequence ID" value="NZ_BAAATJ010000030.1"/>
</dbReference>
<evidence type="ECO:0008006" key="4">
    <source>
        <dbReference type="Google" id="ProtNLM"/>
    </source>
</evidence>
<protein>
    <recommendedName>
        <fullName evidence="4">SRPBCC family protein</fullName>
    </recommendedName>
</protein>
<evidence type="ECO:0000313" key="3">
    <source>
        <dbReference type="Proteomes" id="UP001500058"/>
    </source>
</evidence>
<gene>
    <name evidence="2" type="ORF">GCM10010420_49320</name>
</gene>
<accession>A0ABN3IVT0</accession>
<organism evidence="2 3">
    <name type="scientific">Streptomyces glaucosporus</name>
    <dbReference type="NCBI Taxonomy" id="284044"/>
    <lineage>
        <taxon>Bacteria</taxon>
        <taxon>Bacillati</taxon>
        <taxon>Actinomycetota</taxon>
        <taxon>Actinomycetes</taxon>
        <taxon>Kitasatosporales</taxon>
        <taxon>Streptomycetaceae</taxon>
        <taxon>Streptomyces</taxon>
    </lineage>
</organism>
<evidence type="ECO:0000256" key="1">
    <source>
        <dbReference type="SAM" id="MobiDB-lite"/>
    </source>
</evidence>
<dbReference type="SUPFAM" id="SSF55961">
    <property type="entry name" value="Bet v1-like"/>
    <property type="match status" value="1"/>
</dbReference>
<name>A0ABN3IVT0_9ACTN</name>
<dbReference type="Pfam" id="PF10604">
    <property type="entry name" value="Polyketide_cyc2"/>
    <property type="match status" value="1"/>
</dbReference>
<dbReference type="InterPro" id="IPR019587">
    <property type="entry name" value="Polyketide_cyclase/dehydratase"/>
</dbReference>
<sequence>MPQVRVYVSIPIPVEEVFAFLADGCNLAAWHSGVMSVRPDGPQETYRYRFPGRRREHRLVRTVYEPPVRVGFTGQRMWTPLGTQVPRFDFRLWPRDGGRVEVGVTSYLSGALLLLWPVVACGWRRDLPADAQALYETLTGARGAEEEAVAVVRETAGGGPADSAAPEPPAGVHALRAAAGTGGFGPDISTDPGFGPADPAWNRPDPARLPWPARRFRLPVPRG</sequence>
<feature type="region of interest" description="Disordered" evidence="1">
    <location>
        <begin position="176"/>
        <end position="208"/>
    </location>
</feature>
<dbReference type="Proteomes" id="UP001500058">
    <property type="component" value="Unassembled WGS sequence"/>
</dbReference>
<dbReference type="Gene3D" id="3.30.530.20">
    <property type="match status" value="1"/>
</dbReference>